<dbReference type="NCBIfam" id="TIGR00835">
    <property type="entry name" value="agcS"/>
    <property type="match status" value="1"/>
</dbReference>
<dbReference type="PANTHER" id="PTHR30330:SF1">
    <property type="entry name" value="AMINO-ACID CARRIER PROTEIN ALST"/>
    <property type="match status" value="1"/>
</dbReference>
<comment type="caution">
    <text evidence="9">The sequence shown here is derived from an EMBL/GenBank/DDBJ whole genome shotgun (WGS) entry which is preliminary data.</text>
</comment>
<gene>
    <name evidence="9" type="ORF">NCTC11535_01568</name>
</gene>
<organism evidence="9 10">
    <name type="scientific">Actinomyces bovis</name>
    <dbReference type="NCBI Taxonomy" id="1658"/>
    <lineage>
        <taxon>Bacteria</taxon>
        <taxon>Bacillati</taxon>
        <taxon>Actinomycetota</taxon>
        <taxon>Actinomycetes</taxon>
        <taxon>Actinomycetales</taxon>
        <taxon>Actinomycetaceae</taxon>
        <taxon>Actinomyces</taxon>
    </lineage>
</organism>
<evidence type="ECO:0000256" key="7">
    <source>
        <dbReference type="ARBA" id="ARBA00023136"/>
    </source>
</evidence>
<comment type="subcellular location">
    <subcellularLocation>
        <location evidence="1 8">Cell membrane</location>
        <topology evidence="1 8">Multi-pass membrane protein</topology>
    </subcellularLocation>
</comment>
<keyword evidence="6 8" id="KW-1133">Transmembrane helix</keyword>
<keyword evidence="3 8" id="KW-0813">Transport</keyword>
<accession>A0ABY1VP35</accession>
<feature type="transmembrane region" description="Helical" evidence="8">
    <location>
        <begin position="444"/>
        <end position="464"/>
    </location>
</feature>
<feature type="transmembrane region" description="Helical" evidence="8">
    <location>
        <begin position="201"/>
        <end position="217"/>
    </location>
</feature>
<feature type="transmembrane region" description="Helical" evidence="8">
    <location>
        <begin position="86"/>
        <end position="110"/>
    </location>
</feature>
<evidence type="ECO:0000256" key="2">
    <source>
        <dbReference type="ARBA" id="ARBA00009261"/>
    </source>
</evidence>
<dbReference type="EMBL" id="UAPQ01000008">
    <property type="protein sequence ID" value="SPT53880.1"/>
    <property type="molecule type" value="Genomic_DNA"/>
</dbReference>
<protein>
    <submittedName>
        <fullName evidence="9">Na+/alanine symporter</fullName>
    </submittedName>
</protein>
<keyword evidence="10" id="KW-1185">Reference proteome</keyword>
<dbReference type="InterPro" id="IPR001463">
    <property type="entry name" value="Na/Ala_symport"/>
</dbReference>
<feature type="transmembrane region" description="Helical" evidence="8">
    <location>
        <begin position="229"/>
        <end position="250"/>
    </location>
</feature>
<dbReference type="PRINTS" id="PR00175">
    <property type="entry name" value="NAALASMPORT"/>
</dbReference>
<evidence type="ECO:0000256" key="4">
    <source>
        <dbReference type="ARBA" id="ARBA00022475"/>
    </source>
</evidence>
<dbReference type="PANTHER" id="PTHR30330">
    <property type="entry name" value="AGSS FAMILY TRANSPORTER, SODIUM-ALANINE"/>
    <property type="match status" value="1"/>
</dbReference>
<feature type="transmembrane region" description="Helical" evidence="8">
    <location>
        <begin position="256"/>
        <end position="282"/>
    </location>
</feature>
<feature type="transmembrane region" description="Helical" evidence="8">
    <location>
        <begin position="32"/>
        <end position="51"/>
    </location>
</feature>
<evidence type="ECO:0000313" key="10">
    <source>
        <dbReference type="Proteomes" id="UP000250006"/>
    </source>
</evidence>
<dbReference type="RefSeq" id="WP_111836802.1">
    <property type="nucleotide sequence ID" value="NZ_UAPQ01000008.1"/>
</dbReference>
<dbReference type="Gene3D" id="1.20.1740.10">
    <property type="entry name" value="Amino acid/polyamine transporter I"/>
    <property type="match status" value="1"/>
</dbReference>
<keyword evidence="8" id="KW-0769">Symport</keyword>
<evidence type="ECO:0000256" key="1">
    <source>
        <dbReference type="ARBA" id="ARBA00004651"/>
    </source>
</evidence>
<reference evidence="9 10" key="1">
    <citation type="submission" date="2018-06" db="EMBL/GenBank/DDBJ databases">
        <authorList>
            <consortium name="Pathogen Informatics"/>
            <person name="Doyle S."/>
        </authorList>
    </citation>
    <scope>NUCLEOTIDE SEQUENCE [LARGE SCALE GENOMIC DNA]</scope>
    <source>
        <strain evidence="9 10">NCTC11535</strain>
    </source>
</reference>
<keyword evidence="4 8" id="KW-1003">Cell membrane</keyword>
<dbReference type="PROSITE" id="PS00873">
    <property type="entry name" value="NA_ALANINE_SYMP"/>
    <property type="match status" value="1"/>
</dbReference>
<feature type="transmembrane region" description="Helical" evidence="8">
    <location>
        <begin position="376"/>
        <end position="395"/>
    </location>
</feature>
<feature type="transmembrane region" description="Helical" evidence="8">
    <location>
        <begin position="116"/>
        <end position="139"/>
    </location>
</feature>
<name>A0ABY1VP35_9ACTO</name>
<evidence type="ECO:0000256" key="6">
    <source>
        <dbReference type="ARBA" id="ARBA00022989"/>
    </source>
</evidence>
<evidence type="ECO:0000256" key="8">
    <source>
        <dbReference type="RuleBase" id="RU363064"/>
    </source>
</evidence>
<keyword evidence="5 8" id="KW-0812">Transmembrane</keyword>
<feature type="transmembrane region" description="Helical" evidence="8">
    <location>
        <begin position="321"/>
        <end position="344"/>
    </location>
</feature>
<dbReference type="Pfam" id="PF01235">
    <property type="entry name" value="Na_Ala_symp"/>
    <property type="match status" value="1"/>
</dbReference>
<keyword evidence="7 8" id="KW-0472">Membrane</keyword>
<comment type="similarity">
    <text evidence="2 8">Belongs to the alanine or glycine:cation symporter (AGCS) (TC 2.A.25) family.</text>
</comment>
<sequence length="518" mass="55090">MTLQLPLLAASGPDLGKYFDSAAKRLDDVSTYLYGGFLAWLLIAVGVYFTIRTFGLQFRFFGHMVKVIADSRESDEVAGSISSFQAFAIGIASRVGTGNIVGVAIAITMGGPGAVFWMWLVALVGMATGFIESTLAQMFKVPHTSGSFRGGPAYYISQGLGSKTWGSIFAVVIVFVFGFAYEATQANTIASNMKGAFDIDPWITGLVLVLISAPIVFRGIRQVATIAEWMAPFVAGLYALIAIVILVLNFDAIPGAVASIFLGAFGLDQAFAGIGGGIYAAAINGIKRGLFSNEAGEGSVPNAAATATTAHPANQGFIQSLGVFVDTIVVCTATALIILLSGVYDPATTMAMGETVAKEAAGTLTTASTVATLGGWAKYLMIFIIFVFAYSSLLGNYTYAEVNVDFLSRKEGSKHYWLRTMILVATYIGATSTLTFVWNLSDVAMGLMAIINIVSIVLLGKWAFGALRDWEHQHRLHLAGKLEHIRFNSTNNPFLPGKLPGEVWAGGPHRQPSSAQKD</sequence>
<feature type="transmembrane region" description="Helical" evidence="8">
    <location>
        <begin position="160"/>
        <end position="181"/>
    </location>
</feature>
<evidence type="ECO:0000313" key="9">
    <source>
        <dbReference type="EMBL" id="SPT53880.1"/>
    </source>
</evidence>
<proteinExistence type="inferred from homology"/>
<feature type="transmembrane region" description="Helical" evidence="8">
    <location>
        <begin position="416"/>
        <end position="438"/>
    </location>
</feature>
<dbReference type="Proteomes" id="UP000250006">
    <property type="component" value="Unassembled WGS sequence"/>
</dbReference>
<evidence type="ECO:0000256" key="3">
    <source>
        <dbReference type="ARBA" id="ARBA00022448"/>
    </source>
</evidence>
<evidence type="ECO:0000256" key="5">
    <source>
        <dbReference type="ARBA" id="ARBA00022692"/>
    </source>
</evidence>